<gene>
    <name evidence="2" type="ORF">CV102_14635</name>
</gene>
<organism evidence="2 3">
    <name type="scientific">Natronococcus pandeyae</name>
    <dbReference type="NCBI Taxonomy" id="2055836"/>
    <lineage>
        <taxon>Archaea</taxon>
        <taxon>Methanobacteriati</taxon>
        <taxon>Methanobacteriota</taxon>
        <taxon>Stenosarchaea group</taxon>
        <taxon>Halobacteria</taxon>
        <taxon>Halobacteriales</taxon>
        <taxon>Natrialbaceae</taxon>
        <taxon>Natronococcus</taxon>
    </lineage>
</organism>
<keyword evidence="3" id="KW-1185">Reference proteome</keyword>
<dbReference type="Proteomes" id="UP000766904">
    <property type="component" value="Unassembled WGS sequence"/>
</dbReference>
<reference evidence="2" key="1">
    <citation type="submission" date="2017-11" db="EMBL/GenBank/DDBJ databases">
        <authorList>
            <person name="Kajale S.C."/>
            <person name="Sharma A."/>
        </authorList>
    </citation>
    <scope>NUCLEOTIDE SEQUENCE</scope>
    <source>
        <strain evidence="2">LS1_42</strain>
    </source>
</reference>
<dbReference type="AlphaFoldDB" id="A0A8J8Q3T0"/>
<dbReference type="RefSeq" id="WP_148858729.1">
    <property type="nucleotide sequence ID" value="NZ_PHNJ01000007.1"/>
</dbReference>
<proteinExistence type="inferred from homology"/>
<dbReference type="EMBL" id="PHNJ01000007">
    <property type="protein sequence ID" value="TYL37953.1"/>
    <property type="molecule type" value="Genomic_DNA"/>
</dbReference>
<dbReference type="CDD" id="cd00448">
    <property type="entry name" value="YjgF_YER057c_UK114_family"/>
    <property type="match status" value="1"/>
</dbReference>
<dbReference type="InterPro" id="IPR006056">
    <property type="entry name" value="RidA"/>
</dbReference>
<evidence type="ECO:0000256" key="1">
    <source>
        <dbReference type="ARBA" id="ARBA00010552"/>
    </source>
</evidence>
<dbReference type="OrthoDB" id="371655at2157"/>
<dbReference type="NCBIfam" id="TIGR00004">
    <property type="entry name" value="Rid family detoxifying hydrolase"/>
    <property type="match status" value="1"/>
</dbReference>
<comment type="similarity">
    <text evidence="1">Belongs to the RutC family.</text>
</comment>
<dbReference type="FunFam" id="3.30.1330.40:FF:000001">
    <property type="entry name" value="L-PSP family endoribonuclease"/>
    <property type="match status" value="1"/>
</dbReference>
<dbReference type="SUPFAM" id="SSF55298">
    <property type="entry name" value="YjgF-like"/>
    <property type="match status" value="1"/>
</dbReference>
<dbReference type="PROSITE" id="PS01094">
    <property type="entry name" value="UPF0076"/>
    <property type="match status" value="1"/>
</dbReference>
<protein>
    <submittedName>
        <fullName evidence="2">Reactive intermediate/imine deaminase</fullName>
    </submittedName>
</protein>
<dbReference type="InterPro" id="IPR019897">
    <property type="entry name" value="RidA_CS"/>
</dbReference>
<comment type="caution">
    <text evidence="2">The sequence shown here is derived from an EMBL/GenBank/DDBJ whole genome shotgun (WGS) entry which is preliminary data.</text>
</comment>
<dbReference type="Gene3D" id="3.30.1330.40">
    <property type="entry name" value="RutC-like"/>
    <property type="match status" value="1"/>
</dbReference>
<dbReference type="PANTHER" id="PTHR11803:SF58">
    <property type="entry name" value="PROTEIN HMF1-RELATED"/>
    <property type="match status" value="1"/>
</dbReference>
<dbReference type="PANTHER" id="PTHR11803">
    <property type="entry name" value="2-IMINOBUTANOATE/2-IMINOPROPANOATE DEAMINASE RIDA"/>
    <property type="match status" value="1"/>
</dbReference>
<dbReference type="InterPro" id="IPR006175">
    <property type="entry name" value="YjgF/YER057c/UK114"/>
</dbReference>
<name>A0A8J8Q3T0_9EURY</name>
<dbReference type="Pfam" id="PF01042">
    <property type="entry name" value="Ribonuc_L-PSP"/>
    <property type="match status" value="1"/>
</dbReference>
<dbReference type="GO" id="GO:0019239">
    <property type="term" value="F:deaminase activity"/>
    <property type="evidence" value="ECO:0007669"/>
    <property type="project" value="TreeGrafter"/>
</dbReference>
<dbReference type="GO" id="GO:0005829">
    <property type="term" value="C:cytosol"/>
    <property type="evidence" value="ECO:0007669"/>
    <property type="project" value="TreeGrafter"/>
</dbReference>
<accession>A0A8J8Q3T0</accession>
<evidence type="ECO:0000313" key="2">
    <source>
        <dbReference type="EMBL" id="TYL37953.1"/>
    </source>
</evidence>
<evidence type="ECO:0000313" key="3">
    <source>
        <dbReference type="Proteomes" id="UP000766904"/>
    </source>
</evidence>
<sequence length="124" mass="13137">MDAINSADAPDSIGPFSQAVVHDDTVYVSGQGPVDPDTGEVDVESIEEQTAQTLENIGAILEEAGTSLENIVKANVYVTDMDDYDAVNEAYAEYVSEPYPARCAVEVSDLPIDIGVEIEVVAAV</sequence>
<dbReference type="InterPro" id="IPR035959">
    <property type="entry name" value="RutC-like_sf"/>
</dbReference>